<evidence type="ECO:0000256" key="2">
    <source>
        <dbReference type="ARBA" id="ARBA00022448"/>
    </source>
</evidence>
<evidence type="ECO:0000259" key="8">
    <source>
        <dbReference type="PROSITE" id="PS50850"/>
    </source>
</evidence>
<dbReference type="InterPro" id="IPR011701">
    <property type="entry name" value="MFS"/>
</dbReference>
<gene>
    <name evidence="9" type="ORF">DXD67_10130</name>
</gene>
<evidence type="ECO:0000256" key="7">
    <source>
        <dbReference type="SAM" id="Phobius"/>
    </source>
</evidence>
<name>A0A3E4GP19_9FIRM</name>
<protein>
    <submittedName>
        <fullName evidence="9">MFS transporter</fullName>
    </submittedName>
</protein>
<feature type="transmembrane region" description="Helical" evidence="7">
    <location>
        <begin position="261"/>
        <end position="284"/>
    </location>
</feature>
<evidence type="ECO:0000256" key="1">
    <source>
        <dbReference type="ARBA" id="ARBA00004651"/>
    </source>
</evidence>
<evidence type="ECO:0000256" key="5">
    <source>
        <dbReference type="ARBA" id="ARBA00022989"/>
    </source>
</evidence>
<feature type="transmembrane region" description="Helical" evidence="7">
    <location>
        <begin position="170"/>
        <end position="193"/>
    </location>
</feature>
<feature type="transmembrane region" description="Helical" evidence="7">
    <location>
        <begin position="296"/>
        <end position="313"/>
    </location>
</feature>
<dbReference type="GO" id="GO:0005886">
    <property type="term" value="C:plasma membrane"/>
    <property type="evidence" value="ECO:0007669"/>
    <property type="project" value="UniProtKB-SubCell"/>
</dbReference>
<comment type="subcellular location">
    <subcellularLocation>
        <location evidence="1">Cell membrane</location>
        <topology evidence="1">Multi-pass membrane protein</topology>
    </subcellularLocation>
</comment>
<keyword evidence="2" id="KW-0813">Transport</keyword>
<accession>A0A3E4GP19</accession>
<feature type="transmembrane region" description="Helical" evidence="7">
    <location>
        <begin position="319"/>
        <end position="337"/>
    </location>
</feature>
<keyword evidence="6 7" id="KW-0472">Membrane</keyword>
<feature type="transmembrane region" description="Helical" evidence="7">
    <location>
        <begin position="53"/>
        <end position="74"/>
    </location>
</feature>
<dbReference type="PROSITE" id="PS50850">
    <property type="entry name" value="MFS"/>
    <property type="match status" value="1"/>
</dbReference>
<feature type="transmembrane region" description="Helical" evidence="7">
    <location>
        <begin position="357"/>
        <end position="377"/>
    </location>
</feature>
<dbReference type="GO" id="GO:0022857">
    <property type="term" value="F:transmembrane transporter activity"/>
    <property type="evidence" value="ECO:0007669"/>
    <property type="project" value="InterPro"/>
</dbReference>
<dbReference type="PANTHER" id="PTHR23517">
    <property type="entry name" value="RESISTANCE PROTEIN MDTM, PUTATIVE-RELATED-RELATED"/>
    <property type="match status" value="1"/>
</dbReference>
<dbReference type="InterPro" id="IPR050171">
    <property type="entry name" value="MFS_Transporters"/>
</dbReference>
<organism evidence="9 10">
    <name type="scientific">Coprococcus comes</name>
    <dbReference type="NCBI Taxonomy" id="410072"/>
    <lineage>
        <taxon>Bacteria</taxon>
        <taxon>Bacillati</taxon>
        <taxon>Bacillota</taxon>
        <taxon>Clostridia</taxon>
        <taxon>Lachnospirales</taxon>
        <taxon>Lachnospiraceae</taxon>
        <taxon>Coprococcus</taxon>
    </lineage>
</organism>
<dbReference type="SUPFAM" id="SSF103473">
    <property type="entry name" value="MFS general substrate transporter"/>
    <property type="match status" value="1"/>
</dbReference>
<dbReference type="PANTHER" id="PTHR23517:SF3">
    <property type="entry name" value="INTEGRAL MEMBRANE TRANSPORT PROTEIN"/>
    <property type="match status" value="1"/>
</dbReference>
<keyword evidence="3" id="KW-1003">Cell membrane</keyword>
<feature type="transmembrane region" description="Helical" evidence="7">
    <location>
        <begin position="95"/>
        <end position="117"/>
    </location>
</feature>
<dbReference type="InterPro" id="IPR036259">
    <property type="entry name" value="MFS_trans_sf"/>
</dbReference>
<evidence type="ECO:0000256" key="4">
    <source>
        <dbReference type="ARBA" id="ARBA00022692"/>
    </source>
</evidence>
<evidence type="ECO:0000313" key="9">
    <source>
        <dbReference type="EMBL" id="RGJ22639.1"/>
    </source>
</evidence>
<proteinExistence type="predicted"/>
<feature type="transmembrane region" description="Helical" evidence="7">
    <location>
        <begin position="383"/>
        <end position="403"/>
    </location>
</feature>
<comment type="caution">
    <text evidence="9">The sequence shown here is derived from an EMBL/GenBank/DDBJ whole genome shotgun (WGS) entry which is preliminary data.</text>
</comment>
<dbReference type="EMBL" id="QSOV01000010">
    <property type="protein sequence ID" value="RGJ22639.1"/>
    <property type="molecule type" value="Genomic_DNA"/>
</dbReference>
<feature type="domain" description="Major facilitator superfamily (MFS) profile" evidence="8">
    <location>
        <begin position="20"/>
        <end position="408"/>
    </location>
</feature>
<evidence type="ECO:0000256" key="6">
    <source>
        <dbReference type="ARBA" id="ARBA00023136"/>
    </source>
</evidence>
<keyword evidence="5 7" id="KW-1133">Transmembrane helix</keyword>
<evidence type="ECO:0000313" key="10">
    <source>
        <dbReference type="Proteomes" id="UP000260655"/>
    </source>
</evidence>
<dbReference type="Pfam" id="PF07690">
    <property type="entry name" value="MFS_1"/>
    <property type="match status" value="1"/>
</dbReference>
<dbReference type="InterPro" id="IPR020846">
    <property type="entry name" value="MFS_dom"/>
</dbReference>
<reference evidence="9 10" key="1">
    <citation type="submission" date="2018-08" db="EMBL/GenBank/DDBJ databases">
        <title>A genome reference for cultivated species of the human gut microbiota.</title>
        <authorList>
            <person name="Zou Y."/>
            <person name="Xue W."/>
            <person name="Luo G."/>
        </authorList>
    </citation>
    <scope>NUCLEOTIDE SEQUENCE [LARGE SCALE GENOMIC DNA]</scope>
    <source>
        <strain evidence="9 10">TM07-19</strain>
    </source>
</reference>
<feature type="transmembrane region" description="Helical" evidence="7">
    <location>
        <begin position="227"/>
        <end position="249"/>
    </location>
</feature>
<sequence length="418" mass="47519">MQRGKRIMNLISQYKGLRKENYVLCFGRFVTAMGAMVRPMLTMILSQKLGMNAVQVAWITALMGILTIPANLIGGKMADRFNKKMNIVYLDMISVISYIICGLIPLTTKSIVLMFIASTCQNMENPSYNSLTADITLSKDRERGYSLQYLTANLGGVMASAVAGFMFRNYLWLAFLLSGISIGTSSVMIYFFVQNITPEKEESDGNAIYQAERHGESLLTILKENRLVLLFILITSGYTALYQMYNYLFPMDLIRLHGDTGAVIFGTVTSINCFIVVLFTPLITQILKRSSEPKKTIYGFLLTLVGYVMFILFSGHIPFYYAAMVVLTWGEISYMLAESPYMTRRIPSSHRGRIHGLMEIIRIGFMSLYQLLIGFIYKNHTPTFTWNIVLLTGVVFMLLAVILTKEDKKRYKNLYRRL</sequence>
<evidence type="ECO:0000256" key="3">
    <source>
        <dbReference type="ARBA" id="ARBA00022475"/>
    </source>
</evidence>
<keyword evidence="4 7" id="KW-0812">Transmembrane</keyword>
<dbReference type="Proteomes" id="UP000260655">
    <property type="component" value="Unassembled WGS sequence"/>
</dbReference>
<dbReference type="Gene3D" id="1.20.1250.20">
    <property type="entry name" value="MFS general substrate transporter like domains"/>
    <property type="match status" value="1"/>
</dbReference>
<feature type="transmembrane region" description="Helical" evidence="7">
    <location>
        <begin position="21"/>
        <end position="41"/>
    </location>
</feature>
<dbReference type="AlphaFoldDB" id="A0A3E4GP19"/>